<reference evidence="7" key="2">
    <citation type="submission" date="2020-12" db="EMBL/GenBank/DDBJ databases">
        <title>New Spironucleus salmonicida genome in near-complete chromosomes.</title>
        <authorList>
            <person name="Xu F."/>
            <person name="Kurt Z."/>
            <person name="Jimenez-Gonzalez A."/>
            <person name="Astvaldsson A."/>
            <person name="Andersson J.O."/>
            <person name="Svard S.G."/>
        </authorList>
    </citation>
    <scope>NUCLEOTIDE SEQUENCE</scope>
    <source>
        <strain evidence="7">ATCC 50377</strain>
    </source>
</reference>
<keyword evidence="8" id="KW-1185">Reference proteome</keyword>
<dbReference type="EMBL" id="KI546100">
    <property type="protein sequence ID" value="EST45227.1"/>
    <property type="molecule type" value="Genomic_DNA"/>
</dbReference>
<dbReference type="Pfam" id="PF03133">
    <property type="entry name" value="TTL"/>
    <property type="match status" value="1"/>
</dbReference>
<evidence type="ECO:0000256" key="1">
    <source>
        <dbReference type="ARBA" id="ARBA00006820"/>
    </source>
</evidence>
<dbReference type="AlphaFoldDB" id="V6LKZ9"/>
<name>V6LKZ9_9EUKA</name>
<dbReference type="Proteomes" id="UP000018208">
    <property type="component" value="Unassembled WGS sequence"/>
</dbReference>
<dbReference type="InterPro" id="IPR004344">
    <property type="entry name" value="TTL/TTLL_fam"/>
</dbReference>
<evidence type="ECO:0000256" key="3">
    <source>
        <dbReference type="ARBA" id="ARBA00022741"/>
    </source>
</evidence>
<dbReference type="GO" id="GO:0036064">
    <property type="term" value="C:ciliary basal body"/>
    <property type="evidence" value="ECO:0007669"/>
    <property type="project" value="TreeGrafter"/>
</dbReference>
<dbReference type="SUPFAM" id="SSF56059">
    <property type="entry name" value="Glutathione synthetase ATP-binding domain-like"/>
    <property type="match status" value="1"/>
</dbReference>
<keyword evidence="2 6" id="KW-0436">Ligase</keyword>
<dbReference type="PANTHER" id="PTHR12241">
    <property type="entry name" value="TUBULIN POLYGLUTAMYLASE"/>
    <property type="match status" value="1"/>
</dbReference>
<keyword evidence="4" id="KW-0067">ATP-binding</keyword>
<proteinExistence type="inferred from homology"/>
<dbReference type="GO" id="GO:0070740">
    <property type="term" value="F:tubulin-glutamic acid ligase activity"/>
    <property type="evidence" value="ECO:0007669"/>
    <property type="project" value="TreeGrafter"/>
</dbReference>
<keyword evidence="3" id="KW-0547">Nucleotide-binding</keyword>
<evidence type="ECO:0000313" key="7">
    <source>
        <dbReference type="EMBL" id="KAH0576826.1"/>
    </source>
</evidence>
<evidence type="ECO:0000256" key="4">
    <source>
        <dbReference type="ARBA" id="ARBA00022840"/>
    </source>
</evidence>
<dbReference type="PROSITE" id="PS51221">
    <property type="entry name" value="TTL"/>
    <property type="match status" value="1"/>
</dbReference>
<protein>
    <recommendedName>
        <fullName evidence="5">Tubulin--tyrosine ligase-like protein 9</fullName>
    </recommendedName>
</protein>
<dbReference type="GO" id="GO:0000226">
    <property type="term" value="P:microtubule cytoskeleton organization"/>
    <property type="evidence" value="ECO:0007669"/>
    <property type="project" value="TreeGrafter"/>
</dbReference>
<gene>
    <name evidence="6" type="ORF">SS50377_14802</name>
    <name evidence="7" type="ORF">SS50377_20172</name>
</gene>
<dbReference type="Gene3D" id="3.30.470.20">
    <property type="entry name" value="ATP-grasp fold, B domain"/>
    <property type="match status" value="1"/>
</dbReference>
<sequence>MKFINQFGKNGITSIVLQERGFIQLEKEDVSQADLIFASVDKLKDIYTAIPQKFTKQTFKISHFRNHGQITRKDMLAYHLRNAAKTSKKLGLGLDFSFLPTTFFLPMEFTSIPQNIKLIVKPACLARGAKIFIPDSYQDLNSWYNQVYSKLQIKKQQLDMNNDDSSEFIYIVQNYISPPLTLFNHKFDCRIYVLVKSFNPLNVWICDLAFARVASADYDDNSRISGLTNISVNKSNNPQELKIQLNKVNQILDLESPGKFRKGIKDSEMSIIRCLQVVSDKVIQEQACFELLGFDVLFDSDYKNYIMEANASPSLSIDGNDDRLLKKRMLHDMFSIVYDEDATIRYGCWRQIYYGSVGKNMKTWDQGIIESNQSLADDICRASKFIRGD</sequence>
<dbReference type="PANTHER" id="PTHR12241:SF39">
    <property type="entry name" value="TUBULIN POLYGLUTAMYLASE TTLL9-RELATED"/>
    <property type="match status" value="1"/>
</dbReference>
<evidence type="ECO:0000256" key="2">
    <source>
        <dbReference type="ARBA" id="ARBA00022598"/>
    </source>
</evidence>
<dbReference type="OrthoDB" id="202825at2759"/>
<organism evidence="6">
    <name type="scientific">Spironucleus salmonicida</name>
    <dbReference type="NCBI Taxonomy" id="348837"/>
    <lineage>
        <taxon>Eukaryota</taxon>
        <taxon>Metamonada</taxon>
        <taxon>Diplomonadida</taxon>
        <taxon>Hexamitidae</taxon>
        <taxon>Hexamitinae</taxon>
        <taxon>Spironucleus</taxon>
    </lineage>
</organism>
<evidence type="ECO:0000313" key="8">
    <source>
        <dbReference type="Proteomes" id="UP000018208"/>
    </source>
</evidence>
<dbReference type="GO" id="GO:0005524">
    <property type="term" value="F:ATP binding"/>
    <property type="evidence" value="ECO:0007669"/>
    <property type="project" value="UniProtKB-KW"/>
</dbReference>
<dbReference type="EMBL" id="AUWU02000001">
    <property type="protein sequence ID" value="KAH0576826.1"/>
    <property type="molecule type" value="Genomic_DNA"/>
</dbReference>
<comment type="similarity">
    <text evidence="1">Belongs to the tubulin--tyrosine ligase family.</text>
</comment>
<dbReference type="GO" id="GO:0015631">
    <property type="term" value="F:tubulin binding"/>
    <property type="evidence" value="ECO:0007669"/>
    <property type="project" value="TreeGrafter"/>
</dbReference>
<reference evidence="6 7" key="1">
    <citation type="journal article" date="2014" name="PLoS Genet.">
        <title>The Genome of Spironucleus salmonicida Highlights a Fish Pathogen Adapted to Fluctuating Environments.</title>
        <authorList>
            <person name="Xu F."/>
            <person name="Jerlstrom-Hultqvist J."/>
            <person name="Einarsson E."/>
            <person name="Astvaldsson A."/>
            <person name="Svard S.G."/>
            <person name="Andersson J.O."/>
        </authorList>
    </citation>
    <scope>NUCLEOTIDE SEQUENCE</scope>
    <source>
        <strain evidence="7">ATCC 50377</strain>
    </source>
</reference>
<evidence type="ECO:0000313" key="6">
    <source>
        <dbReference type="EMBL" id="EST45227.1"/>
    </source>
</evidence>
<evidence type="ECO:0000256" key="5">
    <source>
        <dbReference type="ARBA" id="ARBA00030445"/>
    </source>
</evidence>
<dbReference type="VEuPathDB" id="GiardiaDB:SS50377_20172"/>
<accession>V6LKZ9</accession>